<organism evidence="2 3">
    <name type="scientific">Prymnesium parvum</name>
    <name type="common">Toxic golden alga</name>
    <dbReference type="NCBI Taxonomy" id="97485"/>
    <lineage>
        <taxon>Eukaryota</taxon>
        <taxon>Haptista</taxon>
        <taxon>Haptophyta</taxon>
        <taxon>Prymnesiophyceae</taxon>
        <taxon>Prymnesiales</taxon>
        <taxon>Prymnesiaceae</taxon>
        <taxon>Prymnesium</taxon>
    </lineage>
</organism>
<sequence length="144" mass="14538">MTDRRQEPAAEPGPSEGTGEGGLAGGLRPTEAVEGGAASVEPRQDWRYGGVPVSGTGRALGAKGAAWVVDRLGCLGAGGGSEGACVGRARARPARLAVEGPRRQAGAASRLGSGEEPVGESPGRGRWGRARLLEGRRVRLMGAS</sequence>
<dbReference type="Proteomes" id="UP001515480">
    <property type="component" value="Unassembled WGS sequence"/>
</dbReference>
<feature type="compositionally biased region" description="Gly residues" evidence="1">
    <location>
        <begin position="16"/>
        <end position="25"/>
    </location>
</feature>
<evidence type="ECO:0000313" key="3">
    <source>
        <dbReference type="Proteomes" id="UP001515480"/>
    </source>
</evidence>
<feature type="compositionally biased region" description="Low complexity" evidence="1">
    <location>
        <begin position="112"/>
        <end position="121"/>
    </location>
</feature>
<feature type="region of interest" description="Disordered" evidence="1">
    <location>
        <begin position="1"/>
        <end position="51"/>
    </location>
</feature>
<evidence type="ECO:0000256" key="1">
    <source>
        <dbReference type="SAM" id="MobiDB-lite"/>
    </source>
</evidence>
<dbReference type="AlphaFoldDB" id="A0AB34IHY5"/>
<name>A0AB34IHY5_PRYPA</name>
<keyword evidence="3" id="KW-1185">Reference proteome</keyword>
<reference evidence="2 3" key="1">
    <citation type="journal article" date="2024" name="Science">
        <title>Giant polyketide synthase enzymes in the biosynthesis of giant marine polyether toxins.</title>
        <authorList>
            <person name="Fallon T.R."/>
            <person name="Shende V.V."/>
            <person name="Wierzbicki I.H."/>
            <person name="Pendleton A.L."/>
            <person name="Watervoot N.F."/>
            <person name="Auber R.P."/>
            <person name="Gonzalez D.J."/>
            <person name="Wisecaver J.H."/>
            <person name="Moore B.S."/>
        </authorList>
    </citation>
    <scope>NUCLEOTIDE SEQUENCE [LARGE SCALE GENOMIC DNA]</scope>
    <source>
        <strain evidence="2 3">12B1</strain>
    </source>
</reference>
<comment type="caution">
    <text evidence="2">The sequence shown here is derived from an EMBL/GenBank/DDBJ whole genome shotgun (WGS) entry which is preliminary data.</text>
</comment>
<evidence type="ECO:0000313" key="2">
    <source>
        <dbReference type="EMBL" id="KAL1499102.1"/>
    </source>
</evidence>
<proteinExistence type="predicted"/>
<accession>A0AB34IHY5</accession>
<feature type="region of interest" description="Disordered" evidence="1">
    <location>
        <begin position="93"/>
        <end position="128"/>
    </location>
</feature>
<dbReference type="EMBL" id="JBGBPQ010000026">
    <property type="protein sequence ID" value="KAL1499102.1"/>
    <property type="molecule type" value="Genomic_DNA"/>
</dbReference>
<gene>
    <name evidence="2" type="ORF">AB1Y20_013615</name>
</gene>
<protein>
    <submittedName>
        <fullName evidence="2">Uncharacterized protein</fullName>
    </submittedName>
</protein>